<organism evidence="2 3">
    <name type="scientific">Pleurodeles waltl</name>
    <name type="common">Iberian ribbed newt</name>
    <dbReference type="NCBI Taxonomy" id="8319"/>
    <lineage>
        <taxon>Eukaryota</taxon>
        <taxon>Metazoa</taxon>
        <taxon>Chordata</taxon>
        <taxon>Craniata</taxon>
        <taxon>Vertebrata</taxon>
        <taxon>Euteleostomi</taxon>
        <taxon>Amphibia</taxon>
        <taxon>Batrachia</taxon>
        <taxon>Caudata</taxon>
        <taxon>Salamandroidea</taxon>
        <taxon>Salamandridae</taxon>
        <taxon>Pleurodelinae</taxon>
        <taxon>Pleurodeles</taxon>
    </lineage>
</organism>
<evidence type="ECO:0000313" key="3">
    <source>
        <dbReference type="Proteomes" id="UP001066276"/>
    </source>
</evidence>
<name>A0AAV7NKM3_PLEWA</name>
<keyword evidence="3" id="KW-1185">Reference proteome</keyword>
<dbReference type="EMBL" id="JANPWB010000012">
    <property type="protein sequence ID" value="KAJ1116521.1"/>
    <property type="molecule type" value="Genomic_DNA"/>
</dbReference>
<feature type="region of interest" description="Disordered" evidence="1">
    <location>
        <begin position="1"/>
        <end position="58"/>
    </location>
</feature>
<proteinExistence type="predicted"/>
<feature type="region of interest" description="Disordered" evidence="1">
    <location>
        <begin position="76"/>
        <end position="96"/>
    </location>
</feature>
<sequence>MASEYRRTSGIKGGAGRMLRGNEKRHKKWRTAEKRRSGDSILRSGAGGRDEERSWIPGGEMWNDVTETAAVQEAQCKDTSHASGEAWYTQVRPGTI</sequence>
<protein>
    <submittedName>
        <fullName evidence="2">Uncharacterized protein</fullName>
    </submittedName>
</protein>
<reference evidence="2" key="1">
    <citation type="journal article" date="2022" name="bioRxiv">
        <title>Sequencing and chromosome-scale assembly of the giantPleurodeles waltlgenome.</title>
        <authorList>
            <person name="Brown T."/>
            <person name="Elewa A."/>
            <person name="Iarovenko S."/>
            <person name="Subramanian E."/>
            <person name="Araus A.J."/>
            <person name="Petzold A."/>
            <person name="Susuki M."/>
            <person name="Suzuki K.-i.T."/>
            <person name="Hayashi T."/>
            <person name="Toyoda A."/>
            <person name="Oliveira C."/>
            <person name="Osipova E."/>
            <person name="Leigh N.D."/>
            <person name="Simon A."/>
            <person name="Yun M.H."/>
        </authorList>
    </citation>
    <scope>NUCLEOTIDE SEQUENCE</scope>
    <source>
        <strain evidence="2">20211129_DDA</strain>
        <tissue evidence="2">Liver</tissue>
    </source>
</reference>
<dbReference type="AlphaFoldDB" id="A0AAV7NKM3"/>
<accession>A0AAV7NKM3</accession>
<evidence type="ECO:0000313" key="2">
    <source>
        <dbReference type="EMBL" id="KAJ1116521.1"/>
    </source>
</evidence>
<gene>
    <name evidence="2" type="ORF">NDU88_004731</name>
</gene>
<comment type="caution">
    <text evidence="2">The sequence shown here is derived from an EMBL/GenBank/DDBJ whole genome shotgun (WGS) entry which is preliminary data.</text>
</comment>
<evidence type="ECO:0000256" key="1">
    <source>
        <dbReference type="SAM" id="MobiDB-lite"/>
    </source>
</evidence>
<dbReference type="Proteomes" id="UP001066276">
    <property type="component" value="Chromosome 8"/>
</dbReference>